<keyword evidence="8" id="KW-0460">Magnesium</keyword>
<organism evidence="17 18">
    <name type="scientific">Symbiodinium microadriaticum</name>
    <name type="common">Dinoflagellate</name>
    <name type="synonym">Zooxanthella microadriatica</name>
    <dbReference type="NCBI Taxonomy" id="2951"/>
    <lineage>
        <taxon>Eukaryota</taxon>
        <taxon>Sar</taxon>
        <taxon>Alveolata</taxon>
        <taxon>Dinophyceae</taxon>
        <taxon>Suessiales</taxon>
        <taxon>Symbiodiniaceae</taxon>
        <taxon>Symbiodinium</taxon>
    </lineage>
</organism>
<dbReference type="PRINTS" id="PR00148">
    <property type="entry name" value="ENOLASE"/>
</dbReference>
<feature type="binding site" evidence="13">
    <location>
        <begin position="471"/>
        <end position="472"/>
    </location>
    <ligand>
        <name>substrate</name>
    </ligand>
</feature>
<dbReference type="InterPro" id="IPR020809">
    <property type="entry name" value="Enolase_CS"/>
</dbReference>
<dbReference type="FunFam" id="3.40.50.1240:FF:000003">
    <property type="entry name" value="2,3-bisphosphoglycerate-dependent phosphoglycerate mutase"/>
    <property type="match status" value="1"/>
</dbReference>
<dbReference type="GO" id="GO:0000015">
    <property type="term" value="C:phosphopyruvate hydratase complex"/>
    <property type="evidence" value="ECO:0007669"/>
    <property type="project" value="InterPro"/>
</dbReference>
<keyword evidence="7" id="KW-0963">Cytoplasm</keyword>
<dbReference type="HAMAP" id="MF_00318">
    <property type="entry name" value="Enolase"/>
    <property type="match status" value="1"/>
</dbReference>
<protein>
    <submittedName>
        <fullName evidence="17">Enolase</fullName>
    </submittedName>
</protein>
<gene>
    <name evidence="17" type="primary">ENO</name>
    <name evidence="17" type="ORF">AK812_SmicGene22313</name>
</gene>
<comment type="subcellular location">
    <subcellularLocation>
        <location evidence="3">Cytoplasm</location>
    </subcellularLocation>
</comment>
<evidence type="ECO:0000256" key="2">
    <source>
        <dbReference type="ARBA" id="ARBA00001946"/>
    </source>
</evidence>
<dbReference type="GO" id="GO:0004619">
    <property type="term" value="F:phosphoglycerate mutase activity"/>
    <property type="evidence" value="ECO:0007669"/>
    <property type="project" value="UniProtKB-EC"/>
</dbReference>
<evidence type="ECO:0000256" key="1">
    <source>
        <dbReference type="ARBA" id="ARBA00000380"/>
    </source>
</evidence>
<comment type="caution">
    <text evidence="17">The sequence shown here is derived from an EMBL/GenBank/DDBJ whole genome shotgun (WGS) entry which is preliminary data.</text>
</comment>
<dbReference type="CDD" id="cd03313">
    <property type="entry name" value="enolase"/>
    <property type="match status" value="1"/>
</dbReference>
<feature type="binding site" evidence="13">
    <location>
        <position position="510"/>
    </location>
    <ligand>
        <name>substrate</name>
    </ligand>
</feature>
<evidence type="ECO:0000256" key="7">
    <source>
        <dbReference type="ARBA" id="ARBA00022490"/>
    </source>
</evidence>
<comment type="catalytic activity">
    <reaction evidence="1">
        <text>(2R)-2-phosphoglycerate = (2R)-3-phosphoglycerate</text>
        <dbReference type="Rhea" id="RHEA:15901"/>
        <dbReference type="ChEBI" id="CHEBI:58272"/>
        <dbReference type="ChEBI" id="CHEBI:58289"/>
        <dbReference type="EC" id="5.4.2.11"/>
    </reaction>
</comment>
<dbReference type="Proteomes" id="UP000186817">
    <property type="component" value="Unassembled WGS sequence"/>
</dbReference>
<dbReference type="EMBL" id="LSRX01000499">
    <property type="protein sequence ID" value="OLP95550.1"/>
    <property type="molecule type" value="Genomic_DNA"/>
</dbReference>
<name>A0A1Q9DK79_SYMMI</name>
<keyword evidence="10" id="KW-0413">Isomerase</keyword>
<evidence type="ECO:0000256" key="4">
    <source>
        <dbReference type="ARBA" id="ARBA00005031"/>
    </source>
</evidence>
<dbReference type="InterPro" id="IPR020810">
    <property type="entry name" value="Enolase_C"/>
</dbReference>
<proteinExistence type="inferred from homology"/>
<feature type="active site" description="Proton donor/acceptor" evidence="12">
    <location>
        <position position="537"/>
    </location>
</feature>
<comment type="similarity">
    <text evidence="5">Belongs to the phosphoglycerate mutase family. BPG-dependent PGAM subfamily.</text>
</comment>
<dbReference type="Pfam" id="PF00300">
    <property type="entry name" value="His_Phos_1"/>
    <property type="match status" value="1"/>
</dbReference>
<feature type="binding site" evidence="13">
    <location>
        <begin position="458"/>
        <end position="465"/>
    </location>
    <ligand>
        <name>substrate</name>
    </ligand>
</feature>
<evidence type="ECO:0000256" key="14">
    <source>
        <dbReference type="PIRSR" id="PIRSR613078-3"/>
    </source>
</evidence>
<dbReference type="UniPathway" id="UPA00109">
    <property type="reaction ID" value="UER00187"/>
</dbReference>
<dbReference type="AlphaFoldDB" id="A0A1Q9DK79"/>
<dbReference type="Gene3D" id="3.30.390.10">
    <property type="entry name" value="Enolase-like, N-terminal domain"/>
    <property type="match status" value="1"/>
</dbReference>
<dbReference type="SFLD" id="SFLDF00002">
    <property type="entry name" value="enolase"/>
    <property type="match status" value="1"/>
</dbReference>
<evidence type="ECO:0000256" key="13">
    <source>
        <dbReference type="PIRSR" id="PIRSR613078-2"/>
    </source>
</evidence>
<evidence type="ECO:0000259" key="16">
    <source>
        <dbReference type="SMART" id="SM01193"/>
    </source>
</evidence>
<dbReference type="InterPro" id="IPR036849">
    <property type="entry name" value="Enolase-like_C_sf"/>
</dbReference>
<evidence type="ECO:0000256" key="12">
    <source>
        <dbReference type="PIRSR" id="PIRSR613078-1"/>
    </source>
</evidence>
<dbReference type="NCBIfam" id="TIGR01258">
    <property type="entry name" value="pgm_1"/>
    <property type="match status" value="1"/>
</dbReference>
<dbReference type="Pfam" id="PF00113">
    <property type="entry name" value="Enolase_C"/>
    <property type="match status" value="1"/>
</dbReference>
<feature type="domain" description="Enolase N-terminal" evidence="16">
    <location>
        <begin position="721"/>
        <end position="856"/>
    </location>
</feature>
<evidence type="ECO:0000256" key="3">
    <source>
        <dbReference type="ARBA" id="ARBA00004496"/>
    </source>
</evidence>
<dbReference type="PROSITE" id="PS00164">
    <property type="entry name" value="ENOLASE"/>
    <property type="match status" value="1"/>
</dbReference>
<evidence type="ECO:0000256" key="9">
    <source>
        <dbReference type="ARBA" id="ARBA00023152"/>
    </source>
</evidence>
<dbReference type="InterPro" id="IPR029017">
    <property type="entry name" value="Enolase-like_N"/>
</dbReference>
<dbReference type="SUPFAM" id="SSF54826">
    <property type="entry name" value="Enolase N-terminal domain-like"/>
    <property type="match status" value="1"/>
</dbReference>
<dbReference type="Gene3D" id="3.20.20.120">
    <property type="entry name" value="Enolase-like C-terminal domain"/>
    <property type="match status" value="1"/>
</dbReference>
<dbReference type="GO" id="GO:0006096">
    <property type="term" value="P:glycolytic process"/>
    <property type="evidence" value="ECO:0007669"/>
    <property type="project" value="UniProtKB-UniPathway"/>
</dbReference>
<dbReference type="InterPro" id="IPR029033">
    <property type="entry name" value="His_PPase_superfam"/>
</dbReference>
<dbReference type="FunFam" id="3.30.390.10:FF:000001">
    <property type="entry name" value="Enolase"/>
    <property type="match status" value="1"/>
</dbReference>
<dbReference type="InterPro" id="IPR005952">
    <property type="entry name" value="Phosphogly_mut1"/>
</dbReference>
<feature type="site" description="Transition state stabilizer" evidence="14">
    <location>
        <position position="632"/>
    </location>
</feature>
<dbReference type="SMART" id="SM00855">
    <property type="entry name" value="PGAM"/>
    <property type="match status" value="1"/>
</dbReference>
<feature type="active site" description="Tele-phosphohistidine intermediate" evidence="12">
    <location>
        <position position="459"/>
    </location>
</feature>
<accession>A0A1Q9DK79</accession>
<feature type="binding site" evidence="13">
    <location>
        <position position="548"/>
    </location>
    <ligand>
        <name>substrate</name>
    </ligand>
</feature>
<feature type="binding site" evidence="13">
    <location>
        <begin position="564"/>
        <end position="565"/>
    </location>
    <ligand>
        <name>substrate</name>
    </ligand>
</feature>
<dbReference type="InterPro" id="IPR020811">
    <property type="entry name" value="Enolase_N"/>
</dbReference>
<dbReference type="NCBIfam" id="TIGR01060">
    <property type="entry name" value="eno"/>
    <property type="match status" value="1"/>
</dbReference>
<evidence type="ECO:0000256" key="11">
    <source>
        <dbReference type="ARBA" id="ARBA00023239"/>
    </source>
</evidence>
<feature type="binding site" evidence="13">
    <location>
        <begin position="633"/>
        <end position="634"/>
    </location>
    <ligand>
        <name>substrate</name>
    </ligand>
</feature>
<dbReference type="FunFam" id="3.20.20.120:FF:000002">
    <property type="entry name" value="Enolase 1"/>
    <property type="match status" value="1"/>
</dbReference>
<comment type="cofactor">
    <cofactor evidence="2">
        <name>Mg(2+)</name>
        <dbReference type="ChEBI" id="CHEBI:18420"/>
    </cofactor>
</comment>
<keyword evidence="9" id="KW-0324">Glycolysis</keyword>
<comment type="similarity">
    <text evidence="6">Belongs to the enolase family.</text>
</comment>
<dbReference type="CDD" id="cd07067">
    <property type="entry name" value="HP_PGM_like"/>
    <property type="match status" value="1"/>
</dbReference>
<dbReference type="SUPFAM" id="SSF53335">
    <property type="entry name" value="S-adenosyl-L-methionine-dependent methyltransferases"/>
    <property type="match status" value="1"/>
</dbReference>
<evidence type="ECO:0000256" key="6">
    <source>
        <dbReference type="ARBA" id="ARBA00009604"/>
    </source>
</evidence>
<feature type="binding site" evidence="13">
    <location>
        <begin position="537"/>
        <end position="540"/>
    </location>
    <ligand>
        <name>substrate</name>
    </ligand>
</feature>
<dbReference type="PANTHER" id="PTHR11902:SF1">
    <property type="entry name" value="ENOLASE"/>
    <property type="match status" value="1"/>
</dbReference>
<dbReference type="SUPFAM" id="SSF51604">
    <property type="entry name" value="Enolase C-terminal domain-like"/>
    <property type="match status" value="1"/>
</dbReference>
<evidence type="ECO:0000256" key="10">
    <source>
        <dbReference type="ARBA" id="ARBA00023235"/>
    </source>
</evidence>
<evidence type="ECO:0000313" key="18">
    <source>
        <dbReference type="Proteomes" id="UP000186817"/>
    </source>
</evidence>
<dbReference type="SUPFAM" id="SSF53254">
    <property type="entry name" value="Phosphoglycerate mutase-like"/>
    <property type="match status" value="1"/>
</dbReference>
<dbReference type="SFLD" id="SFLDS00001">
    <property type="entry name" value="Enolase"/>
    <property type="match status" value="1"/>
</dbReference>
<dbReference type="InterPro" id="IPR013078">
    <property type="entry name" value="His_Pase_superF_clade-1"/>
</dbReference>
<dbReference type="GO" id="GO:0004634">
    <property type="term" value="F:phosphopyruvate hydratase activity"/>
    <property type="evidence" value="ECO:0007669"/>
    <property type="project" value="InterPro"/>
</dbReference>
<keyword evidence="11" id="KW-0456">Lyase</keyword>
<dbReference type="SMART" id="SM01192">
    <property type="entry name" value="Enolase_C"/>
    <property type="match status" value="1"/>
</dbReference>
<sequence>MQDDRFASPQTRISPSKAAACDSVPFAFRDLLSSWGARGTEYLRSLRPDVQAEGITCGHSGPTCSWLFSHALELDTLDRPAVGKYCHDGLQRTGLTAEMLHTEGLNRRLAHLSCFPGIVVLLSMCALAETAKSECGSVTSSMASHHQDPALSFFMVAFRALGMVTHCIDHSPWPITLSEFSSNFQLFIEQSCNFDWLRPRRGLPFVRNVAGSTLHDVIPWSQSGVHNHMEVHMRLHWALGAWDNRKYWEHKMKASPGKLAQFRFADKLDFCELARELELAVIRVLVLGSGPVAATRSFTCSYGAVGETISCDAFSRLYRQLAVETGFTPPEGFPEYCDVEELWHVYPKEYFHIVYVSNALDHTVHPLRGLKMLLWVLHKNGMLLLRHLRNISQLLADDGAAVSASYKVKAVGDVLKSIAIWLGPRRNRQHLQLFAPPLPLSAVPRAMAKPHATLIFSRHGESQWNVDNRFTGWVDVDLSAKGLGEAKSAGSLLKSEGIKVDMAFTSYLKRAIKTCDLALENADQLFVPVEKSWRLNERMYGGLTGLDKKETVKKHGADQVRVWRRSFDVPPPPIDDDSEFNPAKEKKYAALNKADIPKTECLKDTIARVMPFWESAIAPELKKGKTIFVAAHGNSIRAILKFLEGISDDDITGLEIPTGRPLMYNLDSDLKPIASADAIAPLKFGKYLGNLDEIKAAAEAVKNQTKVAAPAGAAAPDSKTIMAVKAREIFDSRGNPTVEVDLCTGTALFRAAVPSGASTGIYEALELRDGDKGRLLGKGVLKAVANVNDILAPKLLGMDVTDQTKIDKMMVEEIDGSKNEWGWSKSKVGANAILAVSMAVCRAGAAASGMPLYQYIAKISGKSTDKFVMPVPSFNVINGGSHAGNRLACQEFMILPVGASTFKEAMVIGAEVYHNLKSVIKKKYGQDACNVGDEGGFAPNVQDNNEALDVLMEAIEKSGHSAKVKIGTDVAASEFYSAEGKTYDLDFKNPSSPAEMKKTAPQLADYYKAWLDKYPFVSIEDPFDQDDWDAYKHFMSEVGPRVQIVGDDLLVTNPTRVKKALEVGACNALLLKVNQIGSITEAIEAATMSQNAGWGVMVSHRSGETEDSFIADLVVGLRTGQIKTGAPCRSERLSKYNQLLRIEEELGGLATYAGVDFRSPK</sequence>
<dbReference type="OrthoDB" id="1739814at2759"/>
<dbReference type="SFLD" id="SFLDG00178">
    <property type="entry name" value="enolase"/>
    <property type="match status" value="1"/>
</dbReference>
<dbReference type="Pfam" id="PF03952">
    <property type="entry name" value="Enolase_N"/>
    <property type="match status" value="1"/>
</dbReference>
<dbReference type="InterPro" id="IPR029063">
    <property type="entry name" value="SAM-dependent_MTases_sf"/>
</dbReference>
<dbReference type="HAMAP" id="MF_01039">
    <property type="entry name" value="PGAM_GpmA"/>
    <property type="match status" value="1"/>
</dbReference>
<keyword evidence="18" id="KW-1185">Reference proteome</keyword>
<feature type="domain" description="Enolase C-terminal TIM barrel" evidence="15">
    <location>
        <begin position="866"/>
        <end position="1160"/>
    </location>
</feature>
<evidence type="ECO:0000256" key="8">
    <source>
        <dbReference type="ARBA" id="ARBA00022842"/>
    </source>
</evidence>
<evidence type="ECO:0000259" key="15">
    <source>
        <dbReference type="SMART" id="SM01192"/>
    </source>
</evidence>
<comment type="pathway">
    <text evidence="4">Carbohydrate degradation; glycolysis; pyruvate from D-glyceraldehyde 3-phosphate: step 4/5.</text>
</comment>
<dbReference type="SMART" id="SM01193">
    <property type="entry name" value="Enolase_N"/>
    <property type="match status" value="1"/>
</dbReference>
<evidence type="ECO:0000313" key="17">
    <source>
        <dbReference type="EMBL" id="OLP95550.1"/>
    </source>
</evidence>
<dbReference type="InterPro" id="IPR000941">
    <property type="entry name" value="Enolase"/>
</dbReference>
<dbReference type="NCBIfam" id="NF010713">
    <property type="entry name" value="PRK14115.1"/>
    <property type="match status" value="1"/>
</dbReference>
<dbReference type="Gene3D" id="3.40.50.1240">
    <property type="entry name" value="Phosphoglycerate mutase-like"/>
    <property type="match status" value="1"/>
</dbReference>
<dbReference type="PANTHER" id="PTHR11902">
    <property type="entry name" value="ENOLASE"/>
    <property type="match status" value="1"/>
</dbReference>
<reference evidence="17 18" key="1">
    <citation type="submission" date="2016-02" db="EMBL/GenBank/DDBJ databases">
        <title>Genome analysis of coral dinoflagellate symbionts highlights evolutionary adaptations to a symbiotic lifestyle.</title>
        <authorList>
            <person name="Aranda M."/>
            <person name="Li Y."/>
            <person name="Liew Y.J."/>
            <person name="Baumgarten S."/>
            <person name="Simakov O."/>
            <person name="Wilson M."/>
            <person name="Piel J."/>
            <person name="Ashoor H."/>
            <person name="Bougouffa S."/>
            <person name="Bajic V.B."/>
            <person name="Ryu T."/>
            <person name="Ravasi T."/>
            <person name="Bayer T."/>
            <person name="Micklem G."/>
            <person name="Kim H."/>
            <person name="Bhak J."/>
            <person name="Lajeunesse T.C."/>
            <person name="Voolstra C.R."/>
        </authorList>
    </citation>
    <scope>NUCLEOTIDE SEQUENCE [LARGE SCALE GENOMIC DNA]</scope>
    <source>
        <strain evidence="17 18">CCMP2467</strain>
    </source>
</reference>
<dbReference type="GO" id="GO:0000287">
    <property type="term" value="F:magnesium ion binding"/>
    <property type="evidence" value="ECO:0007669"/>
    <property type="project" value="InterPro"/>
</dbReference>
<evidence type="ECO:0000256" key="5">
    <source>
        <dbReference type="ARBA" id="ARBA00006717"/>
    </source>
</evidence>